<dbReference type="EMBL" id="FODS01000002">
    <property type="protein sequence ID" value="SEO15015.1"/>
    <property type="molecule type" value="Genomic_DNA"/>
</dbReference>
<feature type="signal peptide" evidence="1">
    <location>
        <begin position="1"/>
        <end position="23"/>
    </location>
</feature>
<organism evidence="3 4">
    <name type="scientific">Salinihabitans flavidus</name>
    <dbReference type="NCBI Taxonomy" id="569882"/>
    <lineage>
        <taxon>Bacteria</taxon>
        <taxon>Pseudomonadati</taxon>
        <taxon>Pseudomonadota</taxon>
        <taxon>Alphaproteobacteria</taxon>
        <taxon>Rhodobacterales</taxon>
        <taxon>Roseobacteraceae</taxon>
        <taxon>Salinihabitans</taxon>
    </lineage>
</organism>
<dbReference type="RefSeq" id="WP_093114977.1">
    <property type="nucleotide sequence ID" value="NZ_FODS01000002.1"/>
</dbReference>
<reference evidence="3 4" key="1">
    <citation type="submission" date="2016-10" db="EMBL/GenBank/DDBJ databases">
        <authorList>
            <person name="de Groot N.N."/>
        </authorList>
    </citation>
    <scope>NUCLEOTIDE SEQUENCE [LARGE SCALE GENOMIC DNA]</scope>
    <source>
        <strain evidence="3 4">DSM 27842</strain>
    </source>
</reference>
<keyword evidence="1" id="KW-0732">Signal</keyword>
<evidence type="ECO:0000256" key="1">
    <source>
        <dbReference type="SAM" id="SignalP"/>
    </source>
</evidence>
<proteinExistence type="predicted"/>
<accession>A0A1H8MCD1</accession>
<evidence type="ECO:0000313" key="4">
    <source>
        <dbReference type="Proteomes" id="UP000198893"/>
    </source>
</evidence>
<dbReference type="OrthoDB" id="9815602at2"/>
<dbReference type="PANTHER" id="PTHR31528:SF3">
    <property type="entry name" value="THIAMINE BIOSYNTHESIS PROTEIN HI_0357-RELATED"/>
    <property type="match status" value="1"/>
</dbReference>
<dbReference type="SUPFAM" id="SSF53850">
    <property type="entry name" value="Periplasmic binding protein-like II"/>
    <property type="match status" value="1"/>
</dbReference>
<name>A0A1H8MCD1_9RHOB</name>
<feature type="domain" description="SsuA/THI5-like" evidence="2">
    <location>
        <begin position="38"/>
        <end position="247"/>
    </location>
</feature>
<evidence type="ECO:0000313" key="3">
    <source>
        <dbReference type="EMBL" id="SEO15015.1"/>
    </source>
</evidence>
<dbReference type="PANTHER" id="PTHR31528">
    <property type="entry name" value="4-AMINO-5-HYDROXYMETHYL-2-METHYLPYRIMIDINE PHOSPHATE SYNTHASE THI11-RELATED"/>
    <property type="match status" value="1"/>
</dbReference>
<dbReference type="InterPro" id="IPR027939">
    <property type="entry name" value="NMT1/THI5"/>
</dbReference>
<dbReference type="STRING" id="569882.SAMN04490248_10223"/>
<dbReference type="InterPro" id="IPR015168">
    <property type="entry name" value="SsuA/THI5"/>
</dbReference>
<gene>
    <name evidence="3" type="ORF">SAMN04490248_10223</name>
</gene>
<dbReference type="AlphaFoldDB" id="A0A1H8MCD1"/>
<feature type="chain" id="PRO_5011503042" evidence="1">
    <location>
        <begin position="24"/>
        <end position="331"/>
    </location>
</feature>
<protein>
    <submittedName>
        <fullName evidence="3">NitT/TauT family transport system substrate-binding protein</fullName>
    </submittedName>
</protein>
<evidence type="ECO:0000259" key="2">
    <source>
        <dbReference type="Pfam" id="PF09084"/>
    </source>
</evidence>
<dbReference type="Pfam" id="PF09084">
    <property type="entry name" value="NMT1"/>
    <property type="match status" value="1"/>
</dbReference>
<keyword evidence="4" id="KW-1185">Reference proteome</keyword>
<sequence length="331" mass="35787">MTRTFNRATAACLLSLVPFAAQAQESVSLILNWTPGADHSPIFYALDQGWYEEAGIDLDVQSGKGSGLAAQNVGVGAVDLGIAELGTAFLAKSKGAELTAVMALYANSPFTFYWKKSTGIEGPEDFAGHTLGNPSGDAARVMWPAFAKAAGIPEDGLEFVNISPAAKVPTLAAGRVDIISDFYNGHDLKVKEFGDDLGFLRWSEIGLNPYGNSFIVNNDFFAENEELVGAFVEVTQRAYRACVDEPAPCIDALLSNASGLQRGAMEDQWGRVMELMRTEATMNSGLGWFAEDRIESTYELVDTYFDLESSFDPSSAYTNEFLSQDIKMTAP</sequence>
<dbReference type="Gene3D" id="3.40.190.10">
    <property type="entry name" value="Periplasmic binding protein-like II"/>
    <property type="match status" value="2"/>
</dbReference>
<dbReference type="GO" id="GO:0009228">
    <property type="term" value="P:thiamine biosynthetic process"/>
    <property type="evidence" value="ECO:0007669"/>
    <property type="project" value="InterPro"/>
</dbReference>
<dbReference type="Proteomes" id="UP000198893">
    <property type="component" value="Unassembled WGS sequence"/>
</dbReference>